<gene>
    <name evidence="2" type="ORF">A605_01915</name>
</gene>
<evidence type="ECO:0000256" key="1">
    <source>
        <dbReference type="SAM" id="Phobius"/>
    </source>
</evidence>
<keyword evidence="1" id="KW-0472">Membrane</keyword>
<keyword evidence="1" id="KW-0812">Transmembrane</keyword>
<dbReference type="KEGG" id="chn:A605_01915"/>
<dbReference type="RefSeq" id="WP_015399821.1">
    <property type="nucleotide sequence ID" value="NC_020302.1"/>
</dbReference>
<keyword evidence="3" id="KW-1185">Reference proteome</keyword>
<reference evidence="2 3" key="1">
    <citation type="journal article" date="2012" name="Stand. Genomic Sci.">
        <title>Genome sequence of the halotolerant bacterium Corynebacterium halotolerans type strain YIM 70093(T) (= DSM 44683(T)).</title>
        <authorList>
            <person name="Ruckert C."/>
            <person name="Albersmeier A."/>
            <person name="Al-Dilaimi A."/>
            <person name="Niehaus K."/>
            <person name="Szczepanowski R."/>
            <person name="Kalinowski J."/>
        </authorList>
    </citation>
    <scope>NUCLEOTIDE SEQUENCE [LARGE SCALE GENOMIC DNA]</scope>
    <source>
        <strain evidence="2">YIM 70093</strain>
    </source>
</reference>
<sequence>MADQASESFPDYSTKIHDHYIEGYEPVSLGAPHSSLERTSTWVGMGLVLISLAGFGFAIWALGLNLFGQGISGGNPDLYLIIGLVGGFGGLAVGFGLIRYGRRYYRQYKEETGRTH</sequence>
<protein>
    <submittedName>
        <fullName evidence="2">Uncharacterized protein</fullName>
    </submittedName>
</protein>
<dbReference type="EMBL" id="CP003697">
    <property type="protein sequence ID" value="AGF71397.1"/>
    <property type="molecule type" value="Genomic_DNA"/>
</dbReference>
<feature type="transmembrane region" description="Helical" evidence="1">
    <location>
        <begin position="78"/>
        <end position="98"/>
    </location>
</feature>
<organism evidence="2 3">
    <name type="scientific">Corynebacterium halotolerans YIM 70093 = DSM 44683</name>
    <dbReference type="NCBI Taxonomy" id="1121362"/>
    <lineage>
        <taxon>Bacteria</taxon>
        <taxon>Bacillati</taxon>
        <taxon>Actinomycetota</taxon>
        <taxon>Actinomycetes</taxon>
        <taxon>Mycobacteriales</taxon>
        <taxon>Corynebacteriaceae</taxon>
        <taxon>Corynebacterium</taxon>
    </lineage>
</organism>
<accession>M1NPF2</accession>
<dbReference type="AlphaFoldDB" id="M1NPF2"/>
<dbReference type="PATRIC" id="fig|1121362.3.peg.378"/>
<keyword evidence="1" id="KW-1133">Transmembrane helix</keyword>
<dbReference type="eggNOG" id="ENOG5031I0N">
    <property type="taxonomic scope" value="Bacteria"/>
</dbReference>
<feature type="transmembrane region" description="Helical" evidence="1">
    <location>
        <begin position="42"/>
        <end position="66"/>
    </location>
</feature>
<dbReference type="HOGENOM" id="CLU_157817_0_0_11"/>
<proteinExistence type="predicted"/>
<evidence type="ECO:0000313" key="2">
    <source>
        <dbReference type="EMBL" id="AGF71397.1"/>
    </source>
</evidence>
<dbReference type="Proteomes" id="UP000011723">
    <property type="component" value="Chromosome"/>
</dbReference>
<dbReference type="STRING" id="1121362.A605_01915"/>
<name>M1NPF2_9CORY</name>
<evidence type="ECO:0000313" key="3">
    <source>
        <dbReference type="Proteomes" id="UP000011723"/>
    </source>
</evidence>